<sequence>MIKEENNKSAFPHNLCIFLVEGKRMSTIYERVKGVID</sequence>
<evidence type="ECO:0000313" key="1">
    <source>
        <dbReference type="EMBL" id="AFK41317.1"/>
    </source>
</evidence>
<name>I3SM25_MEDTR</name>
<reference evidence="1" key="1">
    <citation type="submission" date="2012-05" db="EMBL/GenBank/DDBJ databases">
        <authorList>
            <person name="Krishnakumar V."/>
            <person name="Cheung F."/>
            <person name="Xiao Y."/>
            <person name="Chan A."/>
            <person name="Moskal W.A."/>
            <person name="Town C.D."/>
        </authorList>
    </citation>
    <scope>NUCLEOTIDE SEQUENCE</scope>
</reference>
<organism evidence="1">
    <name type="scientific">Medicago truncatula</name>
    <name type="common">Barrel medic</name>
    <name type="synonym">Medicago tribuloides</name>
    <dbReference type="NCBI Taxonomy" id="3880"/>
    <lineage>
        <taxon>Eukaryota</taxon>
        <taxon>Viridiplantae</taxon>
        <taxon>Streptophyta</taxon>
        <taxon>Embryophyta</taxon>
        <taxon>Tracheophyta</taxon>
        <taxon>Spermatophyta</taxon>
        <taxon>Magnoliopsida</taxon>
        <taxon>eudicotyledons</taxon>
        <taxon>Gunneridae</taxon>
        <taxon>Pentapetalae</taxon>
        <taxon>rosids</taxon>
        <taxon>fabids</taxon>
        <taxon>Fabales</taxon>
        <taxon>Fabaceae</taxon>
        <taxon>Papilionoideae</taxon>
        <taxon>50 kb inversion clade</taxon>
        <taxon>NPAAA clade</taxon>
        <taxon>Hologalegina</taxon>
        <taxon>IRL clade</taxon>
        <taxon>Trifolieae</taxon>
        <taxon>Medicago</taxon>
    </lineage>
</organism>
<dbReference type="AlphaFoldDB" id="I3SM25"/>
<protein>
    <submittedName>
        <fullName evidence="1">Uncharacterized protein</fullName>
    </submittedName>
</protein>
<accession>I3SM25</accession>
<dbReference type="EMBL" id="BT141523">
    <property type="protein sequence ID" value="AFK41317.1"/>
    <property type="molecule type" value="mRNA"/>
</dbReference>
<proteinExistence type="evidence at transcript level"/>